<accession>A0A8K0HNY5</accession>
<keyword evidence="1" id="KW-0175">Coiled coil</keyword>
<gene>
    <name evidence="2" type="ORF">FNV43_RR00624</name>
</gene>
<evidence type="ECO:0000313" key="2">
    <source>
        <dbReference type="EMBL" id="KAF3455981.1"/>
    </source>
</evidence>
<dbReference type="AlphaFoldDB" id="A0A8K0HNY5"/>
<reference evidence="2" key="1">
    <citation type="submission" date="2020-03" db="EMBL/GenBank/DDBJ databases">
        <title>A high-quality chromosome-level genome assembly of a woody plant with both climbing and erect habits, Rhamnella rubrinervis.</title>
        <authorList>
            <person name="Lu Z."/>
            <person name="Yang Y."/>
            <person name="Zhu X."/>
            <person name="Sun Y."/>
        </authorList>
    </citation>
    <scope>NUCLEOTIDE SEQUENCE</scope>
    <source>
        <strain evidence="2">BYM</strain>
        <tissue evidence="2">Leaf</tissue>
    </source>
</reference>
<evidence type="ECO:0000313" key="3">
    <source>
        <dbReference type="Proteomes" id="UP000796880"/>
    </source>
</evidence>
<feature type="coiled-coil region" evidence="1">
    <location>
        <begin position="169"/>
        <end position="196"/>
    </location>
</feature>
<evidence type="ECO:0000256" key="1">
    <source>
        <dbReference type="SAM" id="Coils"/>
    </source>
</evidence>
<protein>
    <submittedName>
        <fullName evidence="2">Uncharacterized protein</fullName>
    </submittedName>
</protein>
<sequence length="407" mass="45752">MNSCLGTLFRMLKMESEELEESENKLYKRALRNFKETMEVGEVKGAGVDLIVAALLAMAGGLIPKWTFSHILTLIVGEHIAQQVVFVREQAIECSIELASKARLVGAVDHSVVDAMKNISKTAPRESAPKSWKVEGSSSKLAMPSRLTTLIIYLFLVYLPTHLSHSRLYPTLEENIKEASSECDELKKENDNSSLLVLLGYNIMRRVVVRKFPSCDMIEIDWLAAEKEIGEAIEKVVEVAGEDKVRAHVYVEDSKDVVEDFQTYPLSTVCLAIILQGNLLVTMLANSLKSLSKLFSLHPAWIRQLMVHVKNAGDSTARFINFQSRLPRGILLSISERIGCSTFTSSPPSLRIPSMRESCWLHMFLRWTTSVRAQWMIYNHLWPNWNGVRVNLPIPIILAGISRLGKA</sequence>
<dbReference type="Proteomes" id="UP000796880">
    <property type="component" value="Unassembled WGS sequence"/>
</dbReference>
<comment type="caution">
    <text evidence="2">The sequence shown here is derived from an EMBL/GenBank/DDBJ whole genome shotgun (WGS) entry which is preliminary data.</text>
</comment>
<organism evidence="2 3">
    <name type="scientific">Rhamnella rubrinervis</name>
    <dbReference type="NCBI Taxonomy" id="2594499"/>
    <lineage>
        <taxon>Eukaryota</taxon>
        <taxon>Viridiplantae</taxon>
        <taxon>Streptophyta</taxon>
        <taxon>Embryophyta</taxon>
        <taxon>Tracheophyta</taxon>
        <taxon>Spermatophyta</taxon>
        <taxon>Magnoliopsida</taxon>
        <taxon>eudicotyledons</taxon>
        <taxon>Gunneridae</taxon>
        <taxon>Pentapetalae</taxon>
        <taxon>rosids</taxon>
        <taxon>fabids</taxon>
        <taxon>Rosales</taxon>
        <taxon>Rhamnaceae</taxon>
        <taxon>rhamnoid group</taxon>
        <taxon>Rhamneae</taxon>
        <taxon>Rhamnella</taxon>
    </lineage>
</organism>
<proteinExistence type="predicted"/>
<name>A0A8K0HNY5_9ROSA</name>
<dbReference type="EMBL" id="VOIH02000001">
    <property type="protein sequence ID" value="KAF3455981.1"/>
    <property type="molecule type" value="Genomic_DNA"/>
</dbReference>
<keyword evidence="3" id="KW-1185">Reference proteome</keyword>